<sequence length="414" mass="48757">MNMKSEIKNSQKLAKSEEFYNRNSITKIVIPGSQYIIKNEDKIKTIVKSEPSNFHSVIKTEDIKSENTEIKSNLFSNIIIKQDDSLLVREIKIEVQSNEIEGSSPQFLHDSTLKLSEIKQENPLEDTNNSETTKHENSSILQEIKEEEPLEISEPTSNDEISFHKCSQCDETFEFKSMLISHQMSHFEKVKCKKCSKNIFKHKFEEHEKSHDSQWDLKCEICERVFTEKATKKRHMLTHSDKKLYTCRICAKGFNDRRHYRDHERNHENPRPFKCDECSVGFNRKCHLLQHKLRIHGTNQIHNCQHCDFSSTSYTELSTHKLTHRQKQKCPHCEKLFPEATKLKVHILAVHVKSYDYKCDICDEAFTSPLYMKRHKKDKHSETIKHKCSVCQKPFSSEANLTNHFKKYHKIKSE</sequence>
<feature type="region of interest" description="Disordered" evidence="10">
    <location>
        <begin position="119"/>
        <end position="158"/>
    </location>
</feature>
<dbReference type="Pfam" id="PF00096">
    <property type="entry name" value="zf-C2H2"/>
    <property type="match status" value="3"/>
</dbReference>
<dbReference type="Proteomes" id="UP001107558">
    <property type="component" value="Chromosome 4"/>
</dbReference>
<evidence type="ECO:0000256" key="10">
    <source>
        <dbReference type="SAM" id="MobiDB-lite"/>
    </source>
</evidence>
<dbReference type="PANTHER" id="PTHR24388:SF54">
    <property type="entry name" value="PROTEIN ESCARGOT"/>
    <property type="match status" value="1"/>
</dbReference>
<feature type="domain" description="C2H2-type" evidence="11">
    <location>
        <begin position="245"/>
        <end position="272"/>
    </location>
</feature>
<evidence type="ECO:0000256" key="6">
    <source>
        <dbReference type="ARBA" id="ARBA00023125"/>
    </source>
</evidence>
<dbReference type="AlphaFoldDB" id="A0A9J6BH85"/>
<keyword evidence="7" id="KW-0539">Nucleus</keyword>
<evidence type="ECO:0000256" key="2">
    <source>
        <dbReference type="ARBA" id="ARBA00022723"/>
    </source>
</evidence>
<dbReference type="SMART" id="SM00355">
    <property type="entry name" value="ZnF_C2H2"/>
    <property type="match status" value="9"/>
</dbReference>
<feature type="domain" description="C2H2-type" evidence="11">
    <location>
        <begin position="217"/>
        <end position="244"/>
    </location>
</feature>
<dbReference type="OrthoDB" id="6077919at2759"/>
<dbReference type="GO" id="GO:0000978">
    <property type="term" value="F:RNA polymerase II cis-regulatory region sequence-specific DNA binding"/>
    <property type="evidence" value="ECO:0007669"/>
    <property type="project" value="TreeGrafter"/>
</dbReference>
<dbReference type="InterPro" id="IPR013087">
    <property type="entry name" value="Znf_C2H2_type"/>
</dbReference>
<organism evidence="12 13">
    <name type="scientific">Polypedilum vanderplanki</name>
    <name type="common">Sleeping chironomid midge</name>
    <dbReference type="NCBI Taxonomy" id="319348"/>
    <lineage>
        <taxon>Eukaryota</taxon>
        <taxon>Metazoa</taxon>
        <taxon>Ecdysozoa</taxon>
        <taxon>Arthropoda</taxon>
        <taxon>Hexapoda</taxon>
        <taxon>Insecta</taxon>
        <taxon>Pterygota</taxon>
        <taxon>Neoptera</taxon>
        <taxon>Endopterygota</taxon>
        <taxon>Diptera</taxon>
        <taxon>Nematocera</taxon>
        <taxon>Chironomoidea</taxon>
        <taxon>Chironomidae</taxon>
        <taxon>Chironominae</taxon>
        <taxon>Polypedilum</taxon>
        <taxon>Polypedilum</taxon>
    </lineage>
</organism>
<gene>
    <name evidence="12" type="ORF">PVAND_016795</name>
</gene>
<dbReference type="GO" id="GO:0008270">
    <property type="term" value="F:zinc ion binding"/>
    <property type="evidence" value="ECO:0007669"/>
    <property type="project" value="UniProtKB-KW"/>
</dbReference>
<evidence type="ECO:0000313" key="13">
    <source>
        <dbReference type="Proteomes" id="UP001107558"/>
    </source>
</evidence>
<dbReference type="PANTHER" id="PTHR24388">
    <property type="entry name" value="ZINC FINGER PROTEIN"/>
    <property type="match status" value="1"/>
</dbReference>
<comment type="caution">
    <text evidence="12">The sequence shown here is derived from an EMBL/GenBank/DDBJ whole genome shotgun (WGS) entry which is preliminary data.</text>
</comment>
<evidence type="ECO:0000256" key="3">
    <source>
        <dbReference type="ARBA" id="ARBA00022737"/>
    </source>
</evidence>
<keyword evidence="13" id="KW-1185">Reference proteome</keyword>
<dbReference type="InterPro" id="IPR036236">
    <property type="entry name" value="Znf_C2H2_sf"/>
</dbReference>
<comment type="subcellular location">
    <subcellularLocation>
        <location evidence="1">Nucleus</location>
    </subcellularLocation>
</comment>
<comment type="similarity">
    <text evidence="8">Belongs to the snail C2H2-type zinc-finger protein family.</text>
</comment>
<dbReference type="Pfam" id="PF12874">
    <property type="entry name" value="zf-met"/>
    <property type="match status" value="1"/>
</dbReference>
<dbReference type="GO" id="GO:0005634">
    <property type="term" value="C:nucleus"/>
    <property type="evidence" value="ECO:0007669"/>
    <property type="project" value="UniProtKB-SubCell"/>
</dbReference>
<dbReference type="PROSITE" id="PS00028">
    <property type="entry name" value="ZINC_FINGER_C2H2_1"/>
    <property type="match status" value="7"/>
</dbReference>
<feature type="domain" description="C2H2-type" evidence="11">
    <location>
        <begin position="164"/>
        <end position="191"/>
    </location>
</feature>
<dbReference type="PROSITE" id="PS50157">
    <property type="entry name" value="ZINC_FINGER_C2H2_2"/>
    <property type="match status" value="7"/>
</dbReference>
<protein>
    <recommendedName>
        <fullName evidence="11">C2H2-type domain-containing protein</fullName>
    </recommendedName>
</protein>
<keyword evidence="3" id="KW-0677">Repeat</keyword>
<feature type="domain" description="C2H2-type" evidence="11">
    <location>
        <begin position="386"/>
        <end position="414"/>
    </location>
</feature>
<keyword evidence="5" id="KW-0862">Zinc</keyword>
<proteinExistence type="inferred from homology"/>
<keyword evidence="2" id="KW-0479">Metal-binding</keyword>
<dbReference type="InterPro" id="IPR050527">
    <property type="entry name" value="Snail/Krueppel_Znf"/>
</dbReference>
<dbReference type="Gene3D" id="3.30.160.60">
    <property type="entry name" value="Classic Zinc Finger"/>
    <property type="match status" value="5"/>
</dbReference>
<feature type="domain" description="C2H2-type" evidence="11">
    <location>
        <begin position="328"/>
        <end position="356"/>
    </location>
</feature>
<feature type="domain" description="C2H2-type" evidence="11">
    <location>
        <begin position="273"/>
        <end position="301"/>
    </location>
</feature>
<evidence type="ECO:0000256" key="9">
    <source>
        <dbReference type="PROSITE-ProRule" id="PRU00042"/>
    </source>
</evidence>
<dbReference type="GO" id="GO:0000981">
    <property type="term" value="F:DNA-binding transcription factor activity, RNA polymerase II-specific"/>
    <property type="evidence" value="ECO:0007669"/>
    <property type="project" value="TreeGrafter"/>
</dbReference>
<accession>A0A9J6BH85</accession>
<name>A0A9J6BH85_POLVA</name>
<dbReference type="SUPFAM" id="SSF57667">
    <property type="entry name" value="beta-beta-alpha zinc fingers"/>
    <property type="match status" value="5"/>
</dbReference>
<dbReference type="EMBL" id="JADBJN010000004">
    <property type="protein sequence ID" value="KAG5668875.1"/>
    <property type="molecule type" value="Genomic_DNA"/>
</dbReference>
<evidence type="ECO:0000256" key="8">
    <source>
        <dbReference type="ARBA" id="ARBA00037948"/>
    </source>
</evidence>
<keyword evidence="6" id="KW-0238">DNA-binding</keyword>
<evidence type="ECO:0000256" key="7">
    <source>
        <dbReference type="ARBA" id="ARBA00023242"/>
    </source>
</evidence>
<evidence type="ECO:0000256" key="5">
    <source>
        <dbReference type="ARBA" id="ARBA00022833"/>
    </source>
</evidence>
<feature type="domain" description="C2H2-type" evidence="11">
    <location>
        <begin position="357"/>
        <end position="381"/>
    </location>
</feature>
<evidence type="ECO:0000256" key="1">
    <source>
        <dbReference type="ARBA" id="ARBA00004123"/>
    </source>
</evidence>
<evidence type="ECO:0000259" key="11">
    <source>
        <dbReference type="PROSITE" id="PS50157"/>
    </source>
</evidence>
<reference evidence="12" key="1">
    <citation type="submission" date="2021-03" db="EMBL/GenBank/DDBJ databases">
        <title>Chromosome level genome of the anhydrobiotic midge Polypedilum vanderplanki.</title>
        <authorList>
            <person name="Yoshida Y."/>
            <person name="Kikawada T."/>
            <person name="Gusev O."/>
        </authorList>
    </citation>
    <scope>NUCLEOTIDE SEQUENCE</scope>
    <source>
        <strain evidence="12">NIAS01</strain>
        <tissue evidence="12">Whole body or cell culture</tissue>
    </source>
</reference>
<evidence type="ECO:0000313" key="12">
    <source>
        <dbReference type="EMBL" id="KAG5668875.1"/>
    </source>
</evidence>
<evidence type="ECO:0000256" key="4">
    <source>
        <dbReference type="ARBA" id="ARBA00022771"/>
    </source>
</evidence>
<keyword evidence="4 9" id="KW-0863">Zinc-finger</keyword>